<dbReference type="PANTHER" id="PTHR39463">
    <property type="entry name" value="MEDUSA"/>
    <property type="match status" value="1"/>
</dbReference>
<evidence type="ECO:0000259" key="2">
    <source>
        <dbReference type="Pfam" id="PF23305"/>
    </source>
</evidence>
<evidence type="ECO:0000256" key="1">
    <source>
        <dbReference type="SAM" id="MobiDB-lite"/>
    </source>
</evidence>
<dbReference type="OMA" id="VAVHICF"/>
<dbReference type="PANTHER" id="PTHR39463:SF1">
    <property type="entry name" value="MEDUSA"/>
    <property type="match status" value="1"/>
</dbReference>
<dbReference type="VEuPathDB" id="FungiDB:BCV72DRAFT_310172"/>
<evidence type="ECO:0000313" key="4">
    <source>
        <dbReference type="Proteomes" id="UP000242381"/>
    </source>
</evidence>
<feature type="domain" description="DUF7082" evidence="2">
    <location>
        <begin position="186"/>
        <end position="340"/>
    </location>
</feature>
<name>A0A1X0RL97_RHIZD</name>
<proteinExistence type="predicted"/>
<evidence type="ECO:0000313" key="3">
    <source>
        <dbReference type="EMBL" id="ORE12807.1"/>
    </source>
</evidence>
<gene>
    <name evidence="3" type="ORF">BCV71DRAFT_294614</name>
</gene>
<dbReference type="EMBL" id="KV921603">
    <property type="protein sequence ID" value="ORE12807.1"/>
    <property type="molecule type" value="Genomic_DNA"/>
</dbReference>
<protein>
    <recommendedName>
        <fullName evidence="2">DUF7082 domain-containing protein</fullName>
    </recommendedName>
</protein>
<dbReference type="Pfam" id="PF23305">
    <property type="entry name" value="DUF7082"/>
    <property type="match status" value="1"/>
</dbReference>
<organism evidence="3 4">
    <name type="scientific">Rhizopus microsporus</name>
    <dbReference type="NCBI Taxonomy" id="58291"/>
    <lineage>
        <taxon>Eukaryota</taxon>
        <taxon>Fungi</taxon>
        <taxon>Fungi incertae sedis</taxon>
        <taxon>Mucoromycota</taxon>
        <taxon>Mucoromycotina</taxon>
        <taxon>Mucoromycetes</taxon>
        <taxon>Mucorales</taxon>
        <taxon>Mucorineae</taxon>
        <taxon>Rhizopodaceae</taxon>
        <taxon>Rhizopus</taxon>
    </lineage>
</organism>
<accession>A0A1X0RL97</accession>
<dbReference type="Proteomes" id="UP000242381">
    <property type="component" value="Unassembled WGS sequence"/>
</dbReference>
<dbReference type="AlphaFoldDB" id="A0A1X0RL97"/>
<reference evidence="3 4" key="1">
    <citation type="journal article" date="2016" name="Proc. Natl. Acad. Sci. U.S.A.">
        <title>Lipid metabolic changes in an early divergent fungus govern the establishment of a mutualistic symbiosis with endobacteria.</title>
        <authorList>
            <person name="Lastovetsky O.A."/>
            <person name="Gaspar M.L."/>
            <person name="Mondo S.J."/>
            <person name="LaButti K.M."/>
            <person name="Sandor L."/>
            <person name="Grigoriev I.V."/>
            <person name="Henry S.A."/>
            <person name="Pawlowska T.E."/>
        </authorList>
    </citation>
    <scope>NUCLEOTIDE SEQUENCE [LARGE SCALE GENOMIC DNA]</scope>
    <source>
        <strain evidence="3 4">ATCC 11559</strain>
    </source>
</reference>
<dbReference type="InterPro" id="IPR055509">
    <property type="entry name" value="DUF7082"/>
</dbReference>
<sequence length="393" mass="45117">MDQETLSMTNYIEIFTTRGTKGIDVTVTIHANIQKELKLALNEFVLDTKQSHHLGVTSLVATVPSMPFINSRVAVHICFIEHGTIVDTRCIASFIYEQDTMNTSLIRAHSLKGYQPNFDLSGYVRDTTYPTLRPQPASATQSTSSMSLSYNDFFSDSAHSYITKAFSYTDSISVAGYQSCHDLNHQIDFKIIGDTNSVMYSWTAEERVKSRRLVQFWRQKEQTDITCAFKPVLTTQLDQPMTTIVSCIYWMERNDFFITSVDLIALIESLLGISFNVDEKNRVRRNLEGFRPVTIGKSKPESANFFKLIMSYPDPKPRNIERDLKVFSWRTLPFALQKIIAKYSTHPLTSKRLRHEQHNAFRLSGNIDLSKRGHEHIKGEHDEDDKRLKTSFE</sequence>
<dbReference type="GO" id="GO:0005634">
    <property type="term" value="C:nucleus"/>
    <property type="evidence" value="ECO:0007669"/>
    <property type="project" value="TreeGrafter"/>
</dbReference>
<feature type="region of interest" description="Disordered" evidence="1">
    <location>
        <begin position="372"/>
        <end position="393"/>
    </location>
</feature>